<evidence type="ECO:0000256" key="4">
    <source>
        <dbReference type="ARBA" id="ARBA00036535"/>
    </source>
</evidence>
<dbReference type="EMBL" id="BLJN01000001">
    <property type="protein sequence ID" value="GFE78934.1"/>
    <property type="molecule type" value="Genomic_DNA"/>
</dbReference>
<comment type="catalytic activity">
    <reaction evidence="3">
        <text>uridine(35) in tRNA(Tyr) = pseudouridine(35) in tRNA(Tyr)</text>
        <dbReference type="Rhea" id="RHEA:60556"/>
        <dbReference type="Rhea" id="RHEA-COMP:15607"/>
        <dbReference type="Rhea" id="RHEA-COMP:15608"/>
        <dbReference type="ChEBI" id="CHEBI:65314"/>
        <dbReference type="ChEBI" id="CHEBI:65315"/>
    </reaction>
</comment>
<dbReference type="RefSeq" id="WP_161810773.1">
    <property type="nucleotide sequence ID" value="NZ_BLJN01000001.1"/>
</dbReference>
<evidence type="ECO:0000259" key="7">
    <source>
        <dbReference type="SMART" id="SM00363"/>
    </source>
</evidence>
<dbReference type="AlphaFoldDB" id="A0A829Y6Q3"/>
<dbReference type="NCBIfam" id="TIGR00093">
    <property type="entry name" value="pseudouridine synthase"/>
    <property type="match status" value="1"/>
</dbReference>
<dbReference type="InterPro" id="IPR018496">
    <property type="entry name" value="PsdUridine_synth_RsuA/RluB_CS"/>
</dbReference>
<keyword evidence="5" id="KW-0694">RNA-binding</keyword>
<keyword evidence="2 6" id="KW-0413">Isomerase</keyword>
<dbReference type="EC" id="5.4.99.-" evidence="6"/>
<dbReference type="InterPro" id="IPR020094">
    <property type="entry name" value="TruA/RsuA/RluB/E/F_N"/>
</dbReference>
<gene>
    <name evidence="8" type="ORF">GCM10011487_09340</name>
</gene>
<dbReference type="InterPro" id="IPR036986">
    <property type="entry name" value="S4_RNA-bd_sf"/>
</dbReference>
<dbReference type="CDD" id="cd02870">
    <property type="entry name" value="PseudoU_synth_RsuA_like"/>
    <property type="match status" value="1"/>
</dbReference>
<evidence type="ECO:0000313" key="9">
    <source>
        <dbReference type="Proteomes" id="UP000445000"/>
    </source>
</evidence>
<comment type="caution">
    <text evidence="8">The sequence shown here is derived from an EMBL/GenBank/DDBJ whole genome shotgun (WGS) entry which is preliminary data.</text>
</comment>
<dbReference type="FunFam" id="3.10.290.10:FF:000003">
    <property type="entry name" value="Pseudouridine synthase"/>
    <property type="match status" value="1"/>
</dbReference>
<dbReference type="PANTHER" id="PTHR47683">
    <property type="entry name" value="PSEUDOURIDINE SYNTHASE FAMILY PROTEIN-RELATED"/>
    <property type="match status" value="1"/>
</dbReference>
<protein>
    <recommendedName>
        <fullName evidence="6">Pseudouridine synthase</fullName>
        <ecNumber evidence="6">5.4.99.-</ecNumber>
    </recommendedName>
</protein>
<evidence type="ECO:0000313" key="8">
    <source>
        <dbReference type="EMBL" id="GFE78934.1"/>
    </source>
</evidence>
<proteinExistence type="inferred from homology"/>
<dbReference type="Gene3D" id="3.10.290.10">
    <property type="entry name" value="RNA-binding S4 domain"/>
    <property type="match status" value="1"/>
</dbReference>
<dbReference type="SUPFAM" id="SSF55174">
    <property type="entry name" value="Alpha-L RNA-binding motif"/>
    <property type="match status" value="1"/>
</dbReference>
<dbReference type="InterPro" id="IPR006145">
    <property type="entry name" value="PsdUridine_synth_RsuA/RluA"/>
</dbReference>
<dbReference type="GO" id="GO:0003723">
    <property type="term" value="F:RNA binding"/>
    <property type="evidence" value="ECO:0007669"/>
    <property type="project" value="UniProtKB-KW"/>
</dbReference>
<evidence type="ECO:0000256" key="5">
    <source>
        <dbReference type="PROSITE-ProRule" id="PRU00182"/>
    </source>
</evidence>
<dbReference type="PROSITE" id="PS50889">
    <property type="entry name" value="S4"/>
    <property type="match status" value="1"/>
</dbReference>
<dbReference type="InterPro" id="IPR020103">
    <property type="entry name" value="PsdUridine_synth_cat_dom_sf"/>
</dbReference>
<dbReference type="CDD" id="cd00165">
    <property type="entry name" value="S4"/>
    <property type="match status" value="1"/>
</dbReference>
<dbReference type="Gene3D" id="3.30.70.580">
    <property type="entry name" value="Pseudouridine synthase I, catalytic domain, N-terminal subdomain"/>
    <property type="match status" value="1"/>
</dbReference>
<organism evidence="8 9">
    <name type="scientific">Steroidobacter agaridevorans</name>
    <dbReference type="NCBI Taxonomy" id="2695856"/>
    <lineage>
        <taxon>Bacteria</taxon>
        <taxon>Pseudomonadati</taxon>
        <taxon>Pseudomonadota</taxon>
        <taxon>Gammaproteobacteria</taxon>
        <taxon>Steroidobacterales</taxon>
        <taxon>Steroidobacteraceae</taxon>
        <taxon>Steroidobacter</taxon>
    </lineage>
</organism>
<dbReference type="GO" id="GO:0000455">
    <property type="term" value="P:enzyme-directed rRNA pseudouridine synthesis"/>
    <property type="evidence" value="ECO:0007669"/>
    <property type="project" value="UniProtKB-ARBA"/>
</dbReference>
<keyword evidence="9" id="KW-1185">Reference proteome</keyword>
<comment type="catalytic activity">
    <reaction evidence="4">
        <text>uridine(2604) in 23S rRNA = pseudouridine(2604) in 23S rRNA</text>
        <dbReference type="Rhea" id="RHEA:38875"/>
        <dbReference type="Rhea" id="RHEA-COMP:10093"/>
        <dbReference type="Rhea" id="RHEA-COMP:10094"/>
        <dbReference type="ChEBI" id="CHEBI:65314"/>
        <dbReference type="ChEBI" id="CHEBI:65315"/>
        <dbReference type="EC" id="5.4.99.21"/>
    </reaction>
</comment>
<dbReference type="SUPFAM" id="SSF55120">
    <property type="entry name" value="Pseudouridine synthase"/>
    <property type="match status" value="1"/>
</dbReference>
<evidence type="ECO:0000256" key="6">
    <source>
        <dbReference type="RuleBase" id="RU003887"/>
    </source>
</evidence>
<dbReference type="PROSITE" id="PS01149">
    <property type="entry name" value="PSI_RSU"/>
    <property type="match status" value="1"/>
</dbReference>
<dbReference type="Pfam" id="PF00849">
    <property type="entry name" value="PseudoU_synth_2"/>
    <property type="match status" value="1"/>
</dbReference>
<accession>A0A829Y6Q3</accession>
<name>A0A829Y6Q3_9GAMM</name>
<evidence type="ECO:0000256" key="2">
    <source>
        <dbReference type="ARBA" id="ARBA00023235"/>
    </source>
</evidence>
<dbReference type="InterPro" id="IPR002942">
    <property type="entry name" value="S4_RNA-bd"/>
</dbReference>
<dbReference type="InterPro" id="IPR042092">
    <property type="entry name" value="PsdUridine_s_RsuA/RluB/E/F_cat"/>
</dbReference>
<reference evidence="9" key="1">
    <citation type="submission" date="2020-01" db="EMBL/GenBank/DDBJ databases">
        <title>'Steroidobacter agaridevorans' sp. nov., agar-degrading bacteria isolated from rhizosphere soils.</title>
        <authorList>
            <person name="Ikenaga M."/>
            <person name="Kataoka M."/>
            <person name="Murouchi A."/>
            <person name="Katsuragi S."/>
            <person name="Sakai M."/>
        </authorList>
    </citation>
    <scope>NUCLEOTIDE SEQUENCE [LARGE SCALE GENOMIC DNA]</scope>
    <source>
        <strain evidence="9">YU21-B</strain>
    </source>
</reference>
<feature type="domain" description="RNA-binding S4" evidence="7">
    <location>
        <begin position="12"/>
        <end position="71"/>
    </location>
</feature>
<dbReference type="GO" id="GO:0160138">
    <property type="term" value="F:23S rRNA pseudouridine(2604) synthase activity"/>
    <property type="evidence" value="ECO:0007669"/>
    <property type="project" value="UniProtKB-EC"/>
</dbReference>
<dbReference type="Gene3D" id="3.30.70.1560">
    <property type="entry name" value="Alpha-L RNA-binding motif"/>
    <property type="match status" value="1"/>
</dbReference>
<evidence type="ECO:0000256" key="1">
    <source>
        <dbReference type="ARBA" id="ARBA00008348"/>
    </source>
</evidence>
<dbReference type="InterPro" id="IPR000748">
    <property type="entry name" value="PsdUridine_synth_RsuA/RluB/E/F"/>
</dbReference>
<dbReference type="PANTHER" id="PTHR47683:SF2">
    <property type="entry name" value="RNA-BINDING S4 DOMAIN-CONTAINING PROTEIN"/>
    <property type="match status" value="1"/>
</dbReference>
<comment type="similarity">
    <text evidence="1 6">Belongs to the pseudouridine synthase RsuA family.</text>
</comment>
<sequence>MPRSSETAAKGVRLQKAMADAGLGARRDCEQMIVAGRVQVNGRVVTTLPCFVEPATDVVELDGEVIELPIPEGSADAGDTGKTASKARTFIYVLINKPKGVITTTSDPEGRRNVLDLVPHSLRQDERLFPVGRLDGDSTGLLLITNDGDLAYQLTHPKFGVAKEYRVLTSGLASDEQLQKLRAGMYLVNPTGDGTKTSKRASMESVRIIKRFVDRARGDRTMLSVTLREGQNREIRRMLARVGLKVRELERVAIGPLRAGDLKPGQAKLLGKKDVEKLRAATLSSD</sequence>
<dbReference type="Pfam" id="PF01479">
    <property type="entry name" value="S4"/>
    <property type="match status" value="1"/>
</dbReference>
<dbReference type="SMART" id="SM00363">
    <property type="entry name" value="S4"/>
    <property type="match status" value="1"/>
</dbReference>
<evidence type="ECO:0000256" key="3">
    <source>
        <dbReference type="ARBA" id="ARBA00036390"/>
    </source>
</evidence>
<dbReference type="InterPro" id="IPR050343">
    <property type="entry name" value="RsuA_PseudoU_synthase"/>
</dbReference>
<dbReference type="Proteomes" id="UP000445000">
    <property type="component" value="Unassembled WGS sequence"/>
</dbReference>